<dbReference type="PANTHER" id="PTHR46791:SF5">
    <property type="entry name" value="CLR5 DOMAIN-CONTAINING PROTEIN-RELATED"/>
    <property type="match status" value="1"/>
</dbReference>
<feature type="domain" description="Integrase core" evidence="1">
    <location>
        <begin position="5"/>
        <end position="84"/>
    </location>
</feature>
<evidence type="ECO:0000259" key="1">
    <source>
        <dbReference type="Pfam" id="PF24764"/>
    </source>
</evidence>
<sequence length="172" mass="20556">SDEEGHKYGTSTRNQRIENWRSHFRKSCAHFWINFFKDDGSIDLEHPMHRECLWFCFSSIIQASLNRMKEYWNTHYIRPSRHDTIPGVPDILFYLPERSNGANCLIPVTNERITEMRTQHTENMEEDTDEENLYQEYFQYIMDNEEVEYPDNADEAILLFSYLIEKAGEVDG</sequence>
<proteinExistence type="predicted"/>
<accession>A0A6S7GM84</accession>
<evidence type="ECO:0000313" key="3">
    <source>
        <dbReference type="Proteomes" id="UP001152795"/>
    </source>
</evidence>
<reference evidence="2" key="1">
    <citation type="submission" date="2020-04" db="EMBL/GenBank/DDBJ databases">
        <authorList>
            <person name="Alioto T."/>
            <person name="Alioto T."/>
            <person name="Gomez Garrido J."/>
        </authorList>
    </citation>
    <scope>NUCLEOTIDE SEQUENCE</scope>
    <source>
        <strain evidence="2">A484AB</strain>
    </source>
</reference>
<dbReference type="PANTHER" id="PTHR46791">
    <property type="entry name" value="EXPRESSED PROTEIN"/>
    <property type="match status" value="1"/>
</dbReference>
<dbReference type="EMBL" id="CACRXK020001747">
    <property type="protein sequence ID" value="CAB3990899.1"/>
    <property type="molecule type" value="Genomic_DNA"/>
</dbReference>
<dbReference type="InterPro" id="IPR058913">
    <property type="entry name" value="Integrase_dom_put"/>
</dbReference>
<dbReference type="OrthoDB" id="5975453at2759"/>
<protein>
    <recommendedName>
        <fullName evidence="1">Integrase core domain-containing protein</fullName>
    </recommendedName>
</protein>
<dbReference type="Proteomes" id="UP001152795">
    <property type="component" value="Unassembled WGS sequence"/>
</dbReference>
<name>A0A6S7GM84_PARCT</name>
<feature type="non-terminal residue" evidence="2">
    <location>
        <position position="1"/>
    </location>
</feature>
<organism evidence="2 3">
    <name type="scientific">Paramuricea clavata</name>
    <name type="common">Red gorgonian</name>
    <name type="synonym">Violescent sea-whip</name>
    <dbReference type="NCBI Taxonomy" id="317549"/>
    <lineage>
        <taxon>Eukaryota</taxon>
        <taxon>Metazoa</taxon>
        <taxon>Cnidaria</taxon>
        <taxon>Anthozoa</taxon>
        <taxon>Octocorallia</taxon>
        <taxon>Malacalcyonacea</taxon>
        <taxon>Plexauridae</taxon>
        <taxon>Paramuricea</taxon>
    </lineage>
</organism>
<dbReference type="AlphaFoldDB" id="A0A6S7GM84"/>
<comment type="caution">
    <text evidence="2">The sequence shown here is derived from an EMBL/GenBank/DDBJ whole genome shotgun (WGS) entry which is preliminary data.</text>
</comment>
<dbReference type="Pfam" id="PF24764">
    <property type="entry name" value="rva_4"/>
    <property type="match status" value="1"/>
</dbReference>
<evidence type="ECO:0000313" key="2">
    <source>
        <dbReference type="EMBL" id="CAB3990899.1"/>
    </source>
</evidence>
<gene>
    <name evidence="2" type="ORF">PACLA_8A025326</name>
</gene>
<keyword evidence="3" id="KW-1185">Reference proteome</keyword>